<evidence type="ECO:0000313" key="3">
    <source>
        <dbReference type="Proteomes" id="UP000199642"/>
    </source>
</evidence>
<dbReference type="EMBL" id="FOPC01000013">
    <property type="protein sequence ID" value="SFH02649.1"/>
    <property type="molecule type" value="Genomic_DNA"/>
</dbReference>
<dbReference type="OrthoDB" id="9793489at2"/>
<dbReference type="Pfam" id="PF17660">
    <property type="entry name" value="BTRD1"/>
    <property type="match status" value="4"/>
</dbReference>
<dbReference type="SUPFAM" id="SSF56601">
    <property type="entry name" value="beta-lactamase/transpeptidase-like"/>
    <property type="match status" value="1"/>
</dbReference>
<protein>
    <submittedName>
        <fullName evidence="2">CubicO group peptidase, beta-lactamase class C family</fullName>
    </submittedName>
</protein>
<dbReference type="Gene3D" id="3.40.710.10">
    <property type="entry name" value="DD-peptidase/beta-lactamase superfamily"/>
    <property type="match status" value="1"/>
</dbReference>
<dbReference type="PANTHER" id="PTHR46825:SF9">
    <property type="entry name" value="BETA-LACTAMASE-RELATED DOMAIN-CONTAINING PROTEIN"/>
    <property type="match status" value="1"/>
</dbReference>
<reference evidence="3" key="1">
    <citation type="submission" date="2016-10" db="EMBL/GenBank/DDBJ databases">
        <authorList>
            <person name="Varghese N."/>
            <person name="Submissions S."/>
        </authorList>
    </citation>
    <scope>NUCLEOTIDE SEQUENCE [LARGE SCALE GENOMIC DNA]</scope>
    <source>
        <strain evidence="3">DSM 19315</strain>
    </source>
</reference>
<dbReference type="Proteomes" id="UP000199642">
    <property type="component" value="Unassembled WGS sequence"/>
</dbReference>
<organism evidence="2 3">
    <name type="scientific">Algoriphagus hitonicola</name>
    <dbReference type="NCBI Taxonomy" id="435880"/>
    <lineage>
        <taxon>Bacteria</taxon>
        <taxon>Pseudomonadati</taxon>
        <taxon>Bacteroidota</taxon>
        <taxon>Cytophagia</taxon>
        <taxon>Cytophagales</taxon>
        <taxon>Cyclobacteriaceae</taxon>
        <taxon>Algoriphagus</taxon>
    </lineage>
</organism>
<name>A0A1I2WPS8_9BACT</name>
<dbReference type="Pfam" id="PF00144">
    <property type="entry name" value="Beta-lactamase"/>
    <property type="match status" value="1"/>
</dbReference>
<sequence>MKNTIKNLLDWNRTILSVKFLPILILILVPSLIDSTKDSSSEEQTTAAIDRIIEEEMIYGNLVGVAVAVVQNGRTIHQRTYGHKDVESRTPFRNTDLFRWASISKVLTAVAIHKLVEEGRIDLNDRVSDLVDYWPTRSNKNLITVEHLLSHRSGIRHYQLYNRNNYTGDADEAYDAEEGVDVFSSGSLAFTPGTDHRYSTFGTSLLGAVIDEQGGGFDSYINTNIKDKLGMRSLTYNSNRQMTGYNKFCDDMLTLTDGSDVIWKVPGGGFLSTIDDLRKFMVGLMNDDLLDNTEDLWTRTFTDNENYSLGLRRVQLGSELFVEHGGAHADMRTKMIFSTEADNGIAIAVNGGAYATRTRDNIIRRIFRATGISNRAFDAEPYHFSDIDNRNTNNPCNESNVAVWHLGDQNTILRRGYSTNSFGDEWRLLRDAGYVCVDFETYMHNDKRVWDGIFKKQRGGQAMWRNFDSDGFNQKWQEMSKQGYRLIDLETYMEGSKRLYAGLFLPGNGKYALYRGFSPDEFGKKREELGNDGFKLIDIEVYYLNGQQKWCGVWVEGKDGLLNRNYELSAFQKLVSARIKDGWNLMDVETYMDGRTRKWAGIWDKTNLRQEVNYRVQHDSLLSVDLNRKINDRMVLTDFQRY</sequence>
<keyword evidence="3" id="KW-1185">Reference proteome</keyword>
<dbReference type="InterPro" id="IPR049511">
    <property type="entry name" value="PGH-like_rpt"/>
</dbReference>
<proteinExistence type="predicted"/>
<dbReference type="PANTHER" id="PTHR46825">
    <property type="entry name" value="D-ALANYL-D-ALANINE-CARBOXYPEPTIDASE/ENDOPEPTIDASE AMPH"/>
    <property type="match status" value="1"/>
</dbReference>
<dbReference type="InterPro" id="IPR012338">
    <property type="entry name" value="Beta-lactam/transpept-like"/>
</dbReference>
<dbReference type="InterPro" id="IPR001466">
    <property type="entry name" value="Beta-lactam-related"/>
</dbReference>
<evidence type="ECO:0000259" key="1">
    <source>
        <dbReference type="Pfam" id="PF00144"/>
    </source>
</evidence>
<evidence type="ECO:0000313" key="2">
    <source>
        <dbReference type="EMBL" id="SFH02649.1"/>
    </source>
</evidence>
<dbReference type="InterPro" id="IPR050491">
    <property type="entry name" value="AmpC-like"/>
</dbReference>
<gene>
    <name evidence="2" type="ORF">SAMN04487988_11395</name>
</gene>
<dbReference type="STRING" id="435880.SAMN04487988_11395"/>
<feature type="domain" description="Beta-lactamase-related" evidence="1">
    <location>
        <begin position="49"/>
        <end position="360"/>
    </location>
</feature>
<dbReference type="AlphaFoldDB" id="A0A1I2WPS8"/>
<accession>A0A1I2WPS8</accession>
<dbReference type="RefSeq" id="WP_092793592.1">
    <property type="nucleotide sequence ID" value="NZ_FOPC01000013.1"/>
</dbReference>